<dbReference type="Pfam" id="PF00589">
    <property type="entry name" value="Phage_integrase"/>
    <property type="match status" value="1"/>
</dbReference>
<dbReference type="PANTHER" id="PTHR30629:SF2">
    <property type="entry name" value="PROPHAGE INTEGRASE INTS-RELATED"/>
    <property type="match status" value="1"/>
</dbReference>
<name>A0A5Q2RLH4_9ACTN</name>
<dbReference type="AlphaFoldDB" id="A0A5Q2RLH4"/>
<dbReference type="InterPro" id="IPR013762">
    <property type="entry name" value="Integrase-like_cat_sf"/>
</dbReference>
<comment type="similarity">
    <text evidence="1">Belongs to the 'phage' integrase family.</text>
</comment>
<evidence type="ECO:0000259" key="6">
    <source>
        <dbReference type="PROSITE" id="PS51898"/>
    </source>
</evidence>
<dbReference type="Gene3D" id="1.10.150.130">
    <property type="match status" value="1"/>
</dbReference>
<evidence type="ECO:0000256" key="4">
    <source>
        <dbReference type="ARBA" id="ARBA00023172"/>
    </source>
</evidence>
<evidence type="ECO:0000313" key="9">
    <source>
        <dbReference type="Proteomes" id="UP000334019"/>
    </source>
</evidence>
<evidence type="ECO:0000256" key="1">
    <source>
        <dbReference type="ARBA" id="ARBA00008857"/>
    </source>
</evidence>
<keyword evidence="4" id="KW-0233">DNA recombination</keyword>
<dbReference type="GO" id="GO:0003677">
    <property type="term" value="F:DNA binding"/>
    <property type="evidence" value="ECO:0007669"/>
    <property type="project" value="UniProtKB-UniRule"/>
</dbReference>
<keyword evidence="3 5" id="KW-0238">DNA-binding</keyword>
<evidence type="ECO:0000256" key="2">
    <source>
        <dbReference type="ARBA" id="ARBA00022908"/>
    </source>
</evidence>
<evidence type="ECO:0000256" key="5">
    <source>
        <dbReference type="PROSITE-ProRule" id="PRU01248"/>
    </source>
</evidence>
<keyword evidence="9" id="KW-1185">Reference proteome</keyword>
<reference evidence="8 9" key="1">
    <citation type="submission" date="2019-11" db="EMBL/GenBank/DDBJ databases">
        <authorList>
            <person name="He Y."/>
        </authorList>
    </citation>
    <scope>NUCLEOTIDE SEQUENCE [LARGE SCALE GENOMIC DNA]</scope>
    <source>
        <strain evidence="8 9">SCSIO 58843</strain>
    </source>
</reference>
<dbReference type="RefSeq" id="WP_153758816.1">
    <property type="nucleotide sequence ID" value="NZ_CP045851.1"/>
</dbReference>
<dbReference type="PANTHER" id="PTHR30629">
    <property type="entry name" value="PROPHAGE INTEGRASE"/>
    <property type="match status" value="1"/>
</dbReference>
<dbReference type="Gene3D" id="1.10.443.10">
    <property type="entry name" value="Intergrase catalytic core"/>
    <property type="match status" value="1"/>
</dbReference>
<dbReference type="InterPro" id="IPR011010">
    <property type="entry name" value="DNA_brk_join_enz"/>
</dbReference>
<feature type="domain" description="Core-binding (CB)" evidence="7">
    <location>
        <begin position="76"/>
        <end position="156"/>
    </location>
</feature>
<dbReference type="InterPro" id="IPR044068">
    <property type="entry name" value="CB"/>
</dbReference>
<dbReference type="CDD" id="cd00397">
    <property type="entry name" value="DNA_BRE_C"/>
    <property type="match status" value="1"/>
</dbReference>
<accession>A0A5Q2RLH4</accession>
<protein>
    <submittedName>
        <fullName evidence="8">Tyrosine-type recombinase/integrase</fullName>
    </submittedName>
</protein>
<feature type="domain" description="Tyr recombinase" evidence="6">
    <location>
        <begin position="187"/>
        <end position="389"/>
    </location>
</feature>
<organism evidence="8 9">
    <name type="scientific">Actinomarinicola tropica</name>
    <dbReference type="NCBI Taxonomy" id="2789776"/>
    <lineage>
        <taxon>Bacteria</taxon>
        <taxon>Bacillati</taxon>
        <taxon>Actinomycetota</taxon>
        <taxon>Acidimicrobiia</taxon>
        <taxon>Acidimicrobiales</taxon>
        <taxon>Iamiaceae</taxon>
        <taxon>Actinomarinicola</taxon>
    </lineage>
</organism>
<dbReference type="PROSITE" id="PS51898">
    <property type="entry name" value="TYR_RECOMBINASE"/>
    <property type="match status" value="1"/>
</dbReference>
<proteinExistence type="inferred from homology"/>
<dbReference type="InterPro" id="IPR002104">
    <property type="entry name" value="Integrase_catalytic"/>
</dbReference>
<dbReference type="PROSITE" id="PS51900">
    <property type="entry name" value="CB"/>
    <property type="match status" value="1"/>
</dbReference>
<dbReference type="GO" id="GO:0006310">
    <property type="term" value="P:DNA recombination"/>
    <property type="evidence" value="ECO:0007669"/>
    <property type="project" value="UniProtKB-KW"/>
</dbReference>
<dbReference type="KEGG" id="atq:GH723_06075"/>
<dbReference type="SUPFAM" id="SSF56349">
    <property type="entry name" value="DNA breaking-rejoining enzymes"/>
    <property type="match status" value="1"/>
</dbReference>
<dbReference type="InterPro" id="IPR050808">
    <property type="entry name" value="Phage_Integrase"/>
</dbReference>
<evidence type="ECO:0000313" key="8">
    <source>
        <dbReference type="EMBL" id="QGG94710.1"/>
    </source>
</evidence>
<dbReference type="InterPro" id="IPR010998">
    <property type="entry name" value="Integrase_recombinase_N"/>
</dbReference>
<sequence>MAGYRRRKPLVSFEYGTRIYAPSEGEPRYRVVATDADGQRVFAKFSSEEAARHRAREIESRLASSVLLPGRASAPTTVGGLIDRYLVSLSSRSTRYAERQEYLLRMWVRPVLGDHELSAWTPSDSEAVLDRARRTLAPSTVQNVGSAMRALVTFAFKNRWIPREADPMWLVRYSPTAEVHGQAIGFIPRSSLPTDGECKRLFKALDAAGQPTWALAMQLKHRSGLRWGELIALRPIDLDFEPQRVVRVQRAVEQSRQGLAIKGTKNRQHRVSTFPASLVEPLHDWTNQVERARGREGLLFPGSDGGFANRRTFQRTWARAARDAGWPMKRNTAAVWHPHDLRHVAACWLLFDVHLDPAVVATLLGHANAAFTLSRYVGVRGDLSTTVTAATDDW</sequence>
<dbReference type="EMBL" id="CP045851">
    <property type="protein sequence ID" value="QGG94710.1"/>
    <property type="molecule type" value="Genomic_DNA"/>
</dbReference>
<evidence type="ECO:0000256" key="3">
    <source>
        <dbReference type="ARBA" id="ARBA00023125"/>
    </source>
</evidence>
<gene>
    <name evidence="8" type="ORF">GH723_06075</name>
</gene>
<evidence type="ECO:0000259" key="7">
    <source>
        <dbReference type="PROSITE" id="PS51900"/>
    </source>
</evidence>
<keyword evidence="2" id="KW-0229">DNA integration</keyword>
<dbReference type="Proteomes" id="UP000334019">
    <property type="component" value="Chromosome"/>
</dbReference>
<dbReference type="GO" id="GO:0015074">
    <property type="term" value="P:DNA integration"/>
    <property type="evidence" value="ECO:0007669"/>
    <property type="project" value="UniProtKB-KW"/>
</dbReference>